<feature type="domain" description="Methyltransferase type 11" evidence="8">
    <location>
        <begin position="246"/>
        <end position="341"/>
    </location>
</feature>
<dbReference type="GO" id="GO:0005829">
    <property type="term" value="C:cytosol"/>
    <property type="evidence" value="ECO:0007669"/>
    <property type="project" value="GOC"/>
</dbReference>
<evidence type="ECO:0000259" key="9">
    <source>
        <dbReference type="Pfam" id="PF20655"/>
    </source>
</evidence>
<evidence type="ECO:0000256" key="2">
    <source>
        <dbReference type="ARBA" id="ARBA00008180"/>
    </source>
</evidence>
<dbReference type="GO" id="GO:0032456">
    <property type="term" value="P:endocytic recycling"/>
    <property type="evidence" value="ECO:0007669"/>
    <property type="project" value="TreeGrafter"/>
</dbReference>
<evidence type="ECO:0000313" key="10">
    <source>
        <dbReference type="EMBL" id="CAD6212981.1"/>
    </source>
</evidence>
<keyword evidence="11" id="KW-1185">Reference proteome</keyword>
<feature type="domain" description="Vps52 coiled-coil" evidence="7">
    <location>
        <begin position="388"/>
        <end position="561"/>
    </location>
</feature>
<dbReference type="Pfam" id="PF04129">
    <property type="entry name" value="Vps52_CC"/>
    <property type="match status" value="1"/>
</dbReference>
<dbReference type="PANTHER" id="PTHR14190">
    <property type="entry name" value="SUPPRESSOR OF ACTIN MUTATIONS 2/VACUOLAR PROTEIN SORTING 52"/>
    <property type="match status" value="1"/>
</dbReference>
<feature type="domain" description="Vps52 C-terminal" evidence="9">
    <location>
        <begin position="578"/>
        <end position="881"/>
    </location>
</feature>
<dbReference type="InterPro" id="IPR029063">
    <property type="entry name" value="SAM-dependent_MTases_sf"/>
</dbReference>
<evidence type="ECO:0000256" key="1">
    <source>
        <dbReference type="ARBA" id="ARBA00004601"/>
    </source>
</evidence>
<dbReference type="GO" id="GO:0015031">
    <property type="term" value="P:protein transport"/>
    <property type="evidence" value="ECO:0007669"/>
    <property type="project" value="UniProtKB-KW"/>
</dbReference>
<dbReference type="GO" id="GO:0042147">
    <property type="term" value="P:retrograde transport, endosome to Golgi"/>
    <property type="evidence" value="ECO:0007669"/>
    <property type="project" value="TreeGrafter"/>
</dbReference>
<evidence type="ECO:0000256" key="5">
    <source>
        <dbReference type="ARBA" id="ARBA00023034"/>
    </source>
</evidence>
<dbReference type="Proteomes" id="UP000604825">
    <property type="component" value="Unassembled WGS sequence"/>
</dbReference>
<dbReference type="Pfam" id="PF20655">
    <property type="entry name" value="Vps52_C"/>
    <property type="match status" value="1"/>
</dbReference>
<dbReference type="EMBL" id="CAJGYO010000002">
    <property type="protein sequence ID" value="CAD6212981.1"/>
    <property type="molecule type" value="Genomic_DNA"/>
</dbReference>
<dbReference type="InterPro" id="IPR013216">
    <property type="entry name" value="Methyltransf_11"/>
</dbReference>
<comment type="similarity">
    <text evidence="2">Belongs to the VPS52 family.</text>
</comment>
<evidence type="ECO:0000259" key="8">
    <source>
        <dbReference type="Pfam" id="PF08241"/>
    </source>
</evidence>
<evidence type="ECO:0000256" key="6">
    <source>
        <dbReference type="SAM" id="Coils"/>
    </source>
</evidence>
<dbReference type="GO" id="GO:0019905">
    <property type="term" value="F:syntaxin binding"/>
    <property type="evidence" value="ECO:0007669"/>
    <property type="project" value="TreeGrafter"/>
</dbReference>
<reference evidence="10" key="1">
    <citation type="submission" date="2020-10" db="EMBL/GenBank/DDBJ databases">
        <authorList>
            <person name="Han B."/>
            <person name="Lu T."/>
            <person name="Zhao Q."/>
            <person name="Huang X."/>
            <person name="Zhao Y."/>
        </authorList>
    </citation>
    <scope>NUCLEOTIDE SEQUENCE</scope>
</reference>
<comment type="subcellular location">
    <subcellularLocation>
        <location evidence="1">Golgi apparatus</location>
        <location evidence="1">trans-Golgi network</location>
    </subcellularLocation>
</comment>
<keyword evidence="4" id="KW-0653">Protein transport</keyword>
<accession>A0A811MZ82</accession>
<proteinExistence type="inferred from homology"/>
<dbReference type="InterPro" id="IPR048319">
    <property type="entry name" value="Vps52_CC"/>
</dbReference>
<gene>
    <name evidence="10" type="ORF">NCGR_LOCUS8696</name>
</gene>
<sequence length="1001" mass="111935">MGRTGVASASSGGGAGWPCGGGLNLGVKLNVLLLLSVVATNLVSLYHLSLRAATVPPLLLQQQQRDGDKDLVLIRQLDAIRAGVSQLNHLRSSSPPPPPPPAELVLYSRLAPVASACSAHPDLLHRYMSYTPFAPCPDDALSLAEPLLLRGCHPLPRRRCFSPTAPASASKLLPTDPFAPLPDAAVRWPKEGKCKSFSCLPPSLGFDVARTEAARFLRSRGPLDLTAPQLLRLASLSRAGPIRLGLDIGGGTGTLAARLKKLANATVLTTTMNLGAPYSEATAARGVVPLHVPLQQRFPVGDGTMDVVRAGHAVNRWIPEAALEFLWYDADRVLRPGGLLWVDHFWCRRSNLEGVYAAMLRRLGYKTIKWVAADKSVAGGGNSGKDEDYIEDNDSLVLLHDQIHDCDIILSQIGSILSGFQVHIGLISSEIRSLQEKSWDISLKLKNRKLVETKLAGFVEEIVAPPGLVNILINGEVNDGYARSLEILSTKLKFVQDDPLINASQALNDIKQELERLRQKALSKISRHIMEIFFAMRKPGTNIQILQQNLLQKHRYLVLFLKEHGSETYGDLCASYVDTMNKVLSTYFHVYVEALERLKLDIGVLNDFSGHDTSIIDIIIRGREHLRNHGFMFSSGERANILKEIHQPGLVPHISQVNSRKYPYEVIFRSLQKLLMDTASSEYLFIESFFGEEALFYQVFEGPFAVIDQHLDITLPNCHDAVCLMLIICITRKHQLVMCDRRLPCLDNYFDKALMYLWPRFKVVFDMYLQSLYQCDAQTIWIDGTHPHHIARCYVEFTASLVQLNAECGDGQLDMNLERLQSAIDLLLIRLAQPFTTTKLQHLFLLNNYDMAISVLKEAGDEAKKLQRYFEEKLETNMMAFVDDLLMEHFSDLLRFVRSHVSEDLVSYTDDTNIADVEPVVKNFAMKWRTALELMHNEVITSCSNLLSGMAILKAAMTQLLNDYNRLSECVKKITGGLTLNRHMVSITSISYEIRKYSRTL</sequence>
<dbReference type="Gene3D" id="3.40.50.150">
    <property type="entry name" value="Vaccinia Virus protein VP39"/>
    <property type="match status" value="1"/>
</dbReference>
<protein>
    <submittedName>
        <fullName evidence="10">Uncharacterized protein</fullName>
    </submittedName>
</protein>
<keyword evidence="5" id="KW-0333">Golgi apparatus</keyword>
<dbReference type="CDD" id="cd02440">
    <property type="entry name" value="AdoMet_MTases"/>
    <property type="match status" value="1"/>
</dbReference>
<feature type="coiled-coil region" evidence="6">
    <location>
        <begin position="500"/>
        <end position="527"/>
    </location>
</feature>
<organism evidence="10 11">
    <name type="scientific">Miscanthus lutarioriparius</name>
    <dbReference type="NCBI Taxonomy" id="422564"/>
    <lineage>
        <taxon>Eukaryota</taxon>
        <taxon>Viridiplantae</taxon>
        <taxon>Streptophyta</taxon>
        <taxon>Embryophyta</taxon>
        <taxon>Tracheophyta</taxon>
        <taxon>Spermatophyta</taxon>
        <taxon>Magnoliopsida</taxon>
        <taxon>Liliopsida</taxon>
        <taxon>Poales</taxon>
        <taxon>Poaceae</taxon>
        <taxon>PACMAD clade</taxon>
        <taxon>Panicoideae</taxon>
        <taxon>Andropogonodae</taxon>
        <taxon>Andropogoneae</taxon>
        <taxon>Saccharinae</taxon>
        <taxon>Miscanthus</taxon>
    </lineage>
</organism>
<dbReference type="PANTHER" id="PTHR14190:SF11">
    <property type="entry name" value="OS10G0488300 PROTEIN"/>
    <property type="match status" value="1"/>
</dbReference>
<evidence type="ECO:0000313" key="11">
    <source>
        <dbReference type="Proteomes" id="UP000604825"/>
    </source>
</evidence>
<dbReference type="GO" id="GO:0006896">
    <property type="term" value="P:Golgi to vacuole transport"/>
    <property type="evidence" value="ECO:0007669"/>
    <property type="project" value="TreeGrafter"/>
</dbReference>
<evidence type="ECO:0000256" key="4">
    <source>
        <dbReference type="ARBA" id="ARBA00022927"/>
    </source>
</evidence>
<dbReference type="AlphaFoldDB" id="A0A811MZ82"/>
<comment type="caution">
    <text evidence="10">The sequence shown here is derived from an EMBL/GenBank/DDBJ whole genome shotgun (WGS) entry which is preliminary data.</text>
</comment>
<keyword evidence="6" id="KW-0175">Coiled coil</keyword>
<keyword evidence="3" id="KW-0813">Transport</keyword>
<dbReference type="InterPro" id="IPR007258">
    <property type="entry name" value="Vps52"/>
</dbReference>
<dbReference type="SUPFAM" id="SSF53335">
    <property type="entry name" value="S-adenosyl-L-methionine-dependent methyltransferases"/>
    <property type="match status" value="1"/>
</dbReference>
<dbReference type="OrthoDB" id="19482at2759"/>
<dbReference type="GO" id="GO:0008757">
    <property type="term" value="F:S-adenosylmethionine-dependent methyltransferase activity"/>
    <property type="evidence" value="ECO:0007669"/>
    <property type="project" value="InterPro"/>
</dbReference>
<dbReference type="InterPro" id="IPR048361">
    <property type="entry name" value="Vps52_C"/>
</dbReference>
<dbReference type="Pfam" id="PF08241">
    <property type="entry name" value="Methyltransf_11"/>
    <property type="match status" value="1"/>
</dbReference>
<evidence type="ECO:0000256" key="3">
    <source>
        <dbReference type="ARBA" id="ARBA00022448"/>
    </source>
</evidence>
<dbReference type="GO" id="GO:0000938">
    <property type="term" value="C:GARP complex"/>
    <property type="evidence" value="ECO:0007669"/>
    <property type="project" value="TreeGrafter"/>
</dbReference>
<name>A0A811MZ82_9POAL</name>
<evidence type="ECO:0000259" key="7">
    <source>
        <dbReference type="Pfam" id="PF04129"/>
    </source>
</evidence>